<gene>
    <name evidence="1" type="ORF">Cha6605_0882</name>
</gene>
<evidence type="ECO:0000313" key="1">
    <source>
        <dbReference type="EMBL" id="AFY92143.1"/>
    </source>
</evidence>
<dbReference type="HOGENOM" id="CLU_3341916_0_0_3"/>
<organism evidence="1 2">
    <name type="scientific">Chamaesiphon minutus (strain ATCC 27169 / PCC 6605)</name>
    <dbReference type="NCBI Taxonomy" id="1173020"/>
    <lineage>
        <taxon>Bacteria</taxon>
        <taxon>Bacillati</taxon>
        <taxon>Cyanobacteriota</taxon>
        <taxon>Cyanophyceae</taxon>
        <taxon>Gomontiellales</taxon>
        <taxon>Chamaesiphonaceae</taxon>
        <taxon>Chamaesiphon</taxon>
    </lineage>
</organism>
<dbReference type="STRING" id="1173020.Cha6605_0882"/>
<proteinExistence type="predicted"/>
<name>K9UBX8_CHAP6</name>
<reference evidence="1 2" key="1">
    <citation type="submission" date="2012-05" db="EMBL/GenBank/DDBJ databases">
        <title>Finished chromosome of genome of Chamaesiphon sp. PCC 6605.</title>
        <authorList>
            <consortium name="US DOE Joint Genome Institute"/>
            <person name="Gugger M."/>
            <person name="Coursin T."/>
            <person name="Rippka R."/>
            <person name="Tandeau De Marsac N."/>
            <person name="Huntemann M."/>
            <person name="Wei C.-L."/>
            <person name="Han J."/>
            <person name="Detter J.C."/>
            <person name="Han C."/>
            <person name="Tapia R."/>
            <person name="Chen A."/>
            <person name="Kyrpides N."/>
            <person name="Mavromatis K."/>
            <person name="Markowitz V."/>
            <person name="Szeto E."/>
            <person name="Ivanova N."/>
            <person name="Pagani I."/>
            <person name="Pati A."/>
            <person name="Goodwin L."/>
            <person name="Nordberg H.P."/>
            <person name="Cantor M.N."/>
            <person name="Hua S.X."/>
            <person name="Woyke T."/>
            <person name="Kerfeld C.A."/>
        </authorList>
    </citation>
    <scope>NUCLEOTIDE SEQUENCE [LARGE SCALE GENOMIC DNA]</scope>
    <source>
        <strain evidence="2">ATCC 27169 / PCC 6605</strain>
    </source>
</reference>
<protein>
    <submittedName>
        <fullName evidence="1">Uncharacterized protein</fullName>
    </submittedName>
</protein>
<evidence type="ECO:0000313" key="2">
    <source>
        <dbReference type="Proteomes" id="UP000010366"/>
    </source>
</evidence>
<dbReference type="EMBL" id="CP003600">
    <property type="protein sequence ID" value="AFY92143.1"/>
    <property type="molecule type" value="Genomic_DNA"/>
</dbReference>
<keyword evidence="2" id="KW-1185">Reference proteome</keyword>
<accession>K9UBX8</accession>
<dbReference type="AlphaFoldDB" id="K9UBX8"/>
<dbReference type="Proteomes" id="UP000010366">
    <property type="component" value="Chromosome"/>
</dbReference>
<dbReference type="KEGG" id="cmp:Cha6605_0882"/>
<sequence>MVRNRYIYRDRTIVRFKKKLATAKLFFVQTTIEGYRS</sequence>